<dbReference type="EMBL" id="JAMQBK010000039">
    <property type="protein sequence ID" value="MCM2371944.1"/>
    <property type="molecule type" value="Genomic_DNA"/>
</dbReference>
<keyword evidence="1" id="KW-0808">Transferase</keyword>
<evidence type="ECO:0000256" key="2">
    <source>
        <dbReference type="ARBA" id="ARBA00023315"/>
    </source>
</evidence>
<accession>A0ABT0U4T5</accession>
<comment type="caution">
    <text evidence="4">The sequence shown here is derived from an EMBL/GenBank/DDBJ whole genome shotgun (WGS) entry which is preliminary data.</text>
</comment>
<dbReference type="PANTHER" id="PTHR43800:SF1">
    <property type="entry name" value="PEPTIDYL-LYSINE N-ACETYLTRANSFERASE YJAB"/>
    <property type="match status" value="1"/>
</dbReference>
<feature type="domain" description="N-acetyltransferase" evidence="3">
    <location>
        <begin position="18"/>
        <end position="156"/>
    </location>
</feature>
<dbReference type="Gene3D" id="3.40.630.30">
    <property type="match status" value="1"/>
</dbReference>
<dbReference type="InterPro" id="IPR000182">
    <property type="entry name" value="GNAT_dom"/>
</dbReference>
<gene>
    <name evidence="4" type="ORF">NB063_15170</name>
</gene>
<dbReference type="PANTHER" id="PTHR43800">
    <property type="entry name" value="PEPTIDYL-LYSINE N-ACETYLTRANSFERASE YJAB"/>
    <property type="match status" value="1"/>
</dbReference>
<dbReference type="Pfam" id="PF00583">
    <property type="entry name" value="Acetyltransf_1"/>
    <property type="match status" value="1"/>
</dbReference>
<evidence type="ECO:0000313" key="4">
    <source>
        <dbReference type="EMBL" id="MCM2371944.1"/>
    </source>
</evidence>
<sequence>MSFLGSDDWLKVLDSPMITVRAAAESDLPLLEKIYLDSLENAEWLPRMRPELRDFKSVTEGELIFVAVDDDLGVAGFVSIWRPDSFVHHLYVARTMQRRGVGTALLQSLDSWLPRPWTLKCNCKNTSALAFYESLGWTIAEQGESEDGLYLFLKLSNR</sequence>
<dbReference type="CDD" id="cd04301">
    <property type="entry name" value="NAT_SF"/>
    <property type="match status" value="1"/>
</dbReference>
<evidence type="ECO:0000256" key="1">
    <source>
        <dbReference type="ARBA" id="ARBA00022679"/>
    </source>
</evidence>
<evidence type="ECO:0000259" key="3">
    <source>
        <dbReference type="PROSITE" id="PS51186"/>
    </source>
</evidence>
<dbReference type="SUPFAM" id="SSF55729">
    <property type="entry name" value="Acyl-CoA N-acyltransferases (Nat)"/>
    <property type="match status" value="1"/>
</dbReference>
<reference evidence="4 5" key="1">
    <citation type="journal article" date="2022" name="Syst. Appl. Microbiol.">
        <title>Rhodopirellula aestuarii sp. nov., a novel member of the genus Rhodopirellula isolated from brackish sediments collected in the Tagus River estuary, Portugal.</title>
        <authorList>
            <person name="Vitorino I.R."/>
            <person name="Klimek D."/>
            <person name="Calusinska M."/>
            <person name="Lobo-da-Cunha A."/>
            <person name="Vasconcelos V."/>
            <person name="Lage O.M."/>
        </authorList>
    </citation>
    <scope>NUCLEOTIDE SEQUENCE [LARGE SCALE GENOMIC DNA]</scope>
    <source>
        <strain evidence="4 5">ICT_H3.1</strain>
    </source>
</reference>
<keyword evidence="5" id="KW-1185">Reference proteome</keyword>
<organism evidence="4 5">
    <name type="scientific">Aporhodopirellula aestuarii</name>
    <dbReference type="NCBI Taxonomy" id="2950107"/>
    <lineage>
        <taxon>Bacteria</taxon>
        <taxon>Pseudomonadati</taxon>
        <taxon>Planctomycetota</taxon>
        <taxon>Planctomycetia</taxon>
        <taxon>Pirellulales</taxon>
        <taxon>Pirellulaceae</taxon>
        <taxon>Aporhodopirellula</taxon>
    </lineage>
</organism>
<dbReference type="Proteomes" id="UP001202961">
    <property type="component" value="Unassembled WGS sequence"/>
</dbReference>
<dbReference type="RefSeq" id="WP_250929573.1">
    <property type="nucleotide sequence ID" value="NZ_JAMQBK010000039.1"/>
</dbReference>
<keyword evidence="2" id="KW-0012">Acyltransferase</keyword>
<protein>
    <submittedName>
        <fullName evidence="4">GNAT family N-acetyltransferase</fullName>
    </submittedName>
</protein>
<evidence type="ECO:0000313" key="5">
    <source>
        <dbReference type="Proteomes" id="UP001202961"/>
    </source>
</evidence>
<name>A0ABT0U4T5_9BACT</name>
<dbReference type="PROSITE" id="PS51186">
    <property type="entry name" value="GNAT"/>
    <property type="match status" value="1"/>
</dbReference>
<proteinExistence type="predicted"/>
<dbReference type="InterPro" id="IPR016181">
    <property type="entry name" value="Acyl_CoA_acyltransferase"/>
</dbReference>